<dbReference type="EMBL" id="FNFO01000002">
    <property type="protein sequence ID" value="SDK39433.1"/>
    <property type="molecule type" value="Genomic_DNA"/>
</dbReference>
<evidence type="ECO:0000256" key="2">
    <source>
        <dbReference type="SAM" id="SignalP"/>
    </source>
</evidence>
<dbReference type="Proteomes" id="UP000198510">
    <property type="component" value="Unassembled WGS sequence"/>
</dbReference>
<dbReference type="RefSeq" id="WP_089680442.1">
    <property type="nucleotide sequence ID" value="NZ_FNFO01000002.1"/>
</dbReference>
<keyword evidence="2" id="KW-0732">Signal</keyword>
<keyword evidence="4" id="KW-1185">Reference proteome</keyword>
<keyword evidence="1" id="KW-0472">Membrane</keyword>
<keyword evidence="1" id="KW-0812">Transmembrane</keyword>
<evidence type="ECO:0000313" key="3">
    <source>
        <dbReference type="EMBL" id="SDK39433.1"/>
    </source>
</evidence>
<accession>A0A1G9BJ06</accession>
<organism evidence="3 4">
    <name type="scientific">Catalinimonas alkaloidigena</name>
    <dbReference type="NCBI Taxonomy" id="1075417"/>
    <lineage>
        <taxon>Bacteria</taxon>
        <taxon>Pseudomonadati</taxon>
        <taxon>Bacteroidota</taxon>
        <taxon>Cytophagia</taxon>
        <taxon>Cytophagales</taxon>
        <taxon>Catalimonadaceae</taxon>
        <taxon>Catalinimonas</taxon>
    </lineage>
</organism>
<feature type="chain" id="PRO_5011615210" evidence="2">
    <location>
        <begin position="24"/>
        <end position="84"/>
    </location>
</feature>
<evidence type="ECO:0000256" key="1">
    <source>
        <dbReference type="SAM" id="Phobius"/>
    </source>
</evidence>
<feature type="signal peptide" evidence="2">
    <location>
        <begin position="1"/>
        <end position="23"/>
    </location>
</feature>
<sequence>MKRYISLSVVSLFLLLTSTFANAQCAMCVATVESNVSSGDSLVGAGLNAGILYLMGVPYLIFAVIGYSWYRSSRRDAKRKVRWT</sequence>
<dbReference type="AlphaFoldDB" id="A0A1G9BJ06"/>
<reference evidence="3 4" key="1">
    <citation type="submission" date="2016-10" db="EMBL/GenBank/DDBJ databases">
        <authorList>
            <person name="de Groot N.N."/>
        </authorList>
    </citation>
    <scope>NUCLEOTIDE SEQUENCE [LARGE SCALE GENOMIC DNA]</scope>
    <source>
        <strain evidence="3 4">DSM 25186</strain>
    </source>
</reference>
<dbReference type="OrthoDB" id="678747at2"/>
<proteinExistence type="predicted"/>
<evidence type="ECO:0000313" key="4">
    <source>
        <dbReference type="Proteomes" id="UP000198510"/>
    </source>
</evidence>
<keyword evidence="1" id="KW-1133">Transmembrane helix</keyword>
<gene>
    <name evidence="3" type="ORF">SAMN05421823_102629</name>
</gene>
<protein>
    <submittedName>
        <fullName evidence="3">Uncharacterized protein</fullName>
    </submittedName>
</protein>
<feature type="transmembrane region" description="Helical" evidence="1">
    <location>
        <begin position="47"/>
        <end position="70"/>
    </location>
</feature>
<dbReference type="STRING" id="1075417.SAMN05421823_102629"/>
<name>A0A1G9BJ06_9BACT</name>